<proteinExistence type="predicted"/>
<dbReference type="RefSeq" id="WP_128442278.1">
    <property type="nucleotide sequence ID" value="NZ_SBIP01000002.1"/>
</dbReference>
<comment type="caution">
    <text evidence="1">The sequence shown here is derived from an EMBL/GenBank/DDBJ whole genome shotgun (WGS) entry which is preliminary data.</text>
</comment>
<dbReference type="AlphaFoldDB" id="A0A3S3SZC2"/>
<accession>A0A3S3SZC2</accession>
<organism evidence="1 2">
    <name type="scientific">Neorhizobium lilium</name>
    <dbReference type="NCBI Taxonomy" id="2503024"/>
    <lineage>
        <taxon>Bacteria</taxon>
        <taxon>Pseudomonadati</taxon>
        <taxon>Pseudomonadota</taxon>
        <taxon>Alphaproteobacteria</taxon>
        <taxon>Hyphomicrobiales</taxon>
        <taxon>Rhizobiaceae</taxon>
        <taxon>Rhizobium/Agrobacterium group</taxon>
        <taxon>Neorhizobium</taxon>
    </lineage>
</organism>
<dbReference type="EMBL" id="SBIP01000002">
    <property type="protein sequence ID" value="RWX78300.1"/>
    <property type="molecule type" value="Genomic_DNA"/>
</dbReference>
<gene>
    <name evidence="1" type="ORF">EPK99_06635</name>
</gene>
<reference evidence="1 2" key="1">
    <citation type="submission" date="2019-01" db="EMBL/GenBank/DDBJ databases">
        <title>The draft genome of Rhizobium sp. 24NR.</title>
        <authorList>
            <person name="Liu L."/>
            <person name="Liang L."/>
            <person name="Shi S."/>
            <person name="Xu L."/>
            <person name="Wang X."/>
            <person name="Li L."/>
            <person name="Zhang X."/>
        </authorList>
    </citation>
    <scope>NUCLEOTIDE SEQUENCE [LARGE SCALE GENOMIC DNA]</scope>
    <source>
        <strain evidence="1 2">24NR</strain>
    </source>
</reference>
<protein>
    <submittedName>
        <fullName evidence="1">Uncharacterized protein</fullName>
    </submittedName>
</protein>
<evidence type="ECO:0000313" key="1">
    <source>
        <dbReference type="EMBL" id="RWX78300.1"/>
    </source>
</evidence>
<evidence type="ECO:0000313" key="2">
    <source>
        <dbReference type="Proteomes" id="UP000287687"/>
    </source>
</evidence>
<name>A0A3S3SZC2_9HYPH</name>
<sequence>MTDLLQIEQQPWMRGEAYYRYTCTNCGEETKDTYVEPVRTNMRNARLCYTCNHWNDFDKQLAAEHGKMTIIAGAIYTPGNKTTGQFRGMAGRRFDIEYIEPSAYAGQRTTTFDLWTGGAMPDWLQGKYADTAVFLNGAERCQVGETGCWNPSENKTEPYPLPIKLVAKATASTPTREGGEAA</sequence>
<dbReference type="Proteomes" id="UP000287687">
    <property type="component" value="Unassembled WGS sequence"/>
</dbReference>
<keyword evidence="2" id="KW-1185">Reference proteome</keyword>